<dbReference type="Proteomes" id="UP000185499">
    <property type="component" value="Chromosome"/>
</dbReference>
<evidence type="ECO:0000256" key="1">
    <source>
        <dbReference type="SAM" id="Phobius"/>
    </source>
</evidence>
<sequence>MVSLLQLLYTLLTNLIDLYTMLIVVYTLFTWVPALMNSRAGELLGKVVNPYLDFFDRYIPPIAGISFSPVVAILVLYLVNRYVLYNLFSFIAQLLV</sequence>
<feature type="transmembrane region" description="Helical" evidence="1">
    <location>
        <begin position="7"/>
        <end position="29"/>
    </location>
</feature>
<protein>
    <submittedName>
        <fullName evidence="2">YggT family protein</fullName>
    </submittedName>
</protein>
<keyword evidence="1" id="KW-0812">Transmembrane</keyword>
<gene>
    <name evidence="2" type="ORF">LA20533_07540</name>
</gene>
<accession>A0A1L6XDQ5</accession>
<dbReference type="InterPro" id="IPR003425">
    <property type="entry name" value="CCB3/YggT"/>
</dbReference>
<dbReference type="KEGG" id="lah:LA20533_07540"/>
<keyword evidence="1" id="KW-0472">Membrane</keyword>
<evidence type="ECO:0000313" key="3">
    <source>
        <dbReference type="Proteomes" id="UP000185499"/>
    </source>
</evidence>
<dbReference type="Pfam" id="PF02325">
    <property type="entry name" value="CCB3_YggT"/>
    <property type="match status" value="1"/>
</dbReference>
<keyword evidence="1" id="KW-1133">Transmembrane helix</keyword>
<dbReference type="EMBL" id="CP018888">
    <property type="protein sequence ID" value="APT19106.1"/>
    <property type="molecule type" value="Genomic_DNA"/>
</dbReference>
<dbReference type="GO" id="GO:0016020">
    <property type="term" value="C:membrane"/>
    <property type="evidence" value="ECO:0007669"/>
    <property type="project" value="InterPro"/>
</dbReference>
<organism evidence="2 3">
    <name type="scientific">Amylolactobacillus amylophilus DSM 20533 = JCM 1125</name>
    <dbReference type="NCBI Taxonomy" id="1423721"/>
    <lineage>
        <taxon>Bacteria</taxon>
        <taxon>Bacillati</taxon>
        <taxon>Bacillota</taxon>
        <taxon>Bacilli</taxon>
        <taxon>Lactobacillales</taxon>
        <taxon>Lactobacillaceae</taxon>
        <taxon>Amylolactobacillus</taxon>
    </lineage>
</organism>
<evidence type="ECO:0000313" key="2">
    <source>
        <dbReference type="EMBL" id="APT19106.1"/>
    </source>
</evidence>
<reference evidence="2 3" key="1">
    <citation type="submission" date="2016-12" db="EMBL/GenBank/DDBJ databases">
        <title>The whole genome sequencing and assembly of Lactobacillus amylophilus DSM 20533T strain.</title>
        <authorList>
            <person name="Lee Y.-J."/>
            <person name="Yi H."/>
            <person name="Bahn Y.-S."/>
            <person name="Kim J.F."/>
            <person name="Lee D.-W."/>
        </authorList>
    </citation>
    <scope>NUCLEOTIDE SEQUENCE [LARGE SCALE GENOMIC DNA]</scope>
    <source>
        <strain evidence="2 3">DSM 20533</strain>
    </source>
</reference>
<proteinExistence type="predicted"/>
<name>A0A1L6XDQ5_9LACO</name>
<keyword evidence="3" id="KW-1185">Reference proteome</keyword>
<dbReference type="RefSeq" id="WP_075362823.1">
    <property type="nucleotide sequence ID" value="NZ_AYYS01000009.1"/>
</dbReference>
<dbReference type="AlphaFoldDB" id="A0A1L6XDQ5"/>
<feature type="transmembrane region" description="Helical" evidence="1">
    <location>
        <begin position="58"/>
        <end position="79"/>
    </location>
</feature>